<organism evidence="1 2">
    <name type="scientific">Haloactinopolyspora alba</name>
    <dbReference type="NCBI Taxonomy" id="648780"/>
    <lineage>
        <taxon>Bacteria</taxon>
        <taxon>Bacillati</taxon>
        <taxon>Actinomycetota</taxon>
        <taxon>Actinomycetes</taxon>
        <taxon>Jiangellales</taxon>
        <taxon>Jiangellaceae</taxon>
        <taxon>Haloactinopolyspora</taxon>
    </lineage>
</organism>
<dbReference type="AlphaFoldDB" id="A0A2P8DF39"/>
<comment type="caution">
    <text evidence="1">The sequence shown here is derived from an EMBL/GenBank/DDBJ whole genome shotgun (WGS) entry which is preliminary data.</text>
</comment>
<proteinExistence type="predicted"/>
<dbReference type="RefSeq" id="WP_106539826.1">
    <property type="nucleotide sequence ID" value="NZ_PYGE01000028.1"/>
</dbReference>
<protein>
    <submittedName>
        <fullName evidence="1">Uncharacterized protein</fullName>
    </submittedName>
</protein>
<sequence length="241" mass="25757">MSENTTTPLPAPLNVLDEGLNIDELDAATKGLGDVLTNAIGEHVQTVRSQRQALRDNPETAVYTVGEVAGLVRDLAHGADVLRRIAAEFTAAAKSAEEFIADEAMSTGGSNLAVPDGETEIVVGPKVKSETWAKVPELSRVVSVLLARDVDVDGILQGADGDVQQAVRDAYADGAAAGFVEVERYGKVAWRITDAQKLSATLMQRAEDALATDVENAMGTHKRETGDFEVKRQTFKAGRRR</sequence>
<evidence type="ECO:0000313" key="1">
    <source>
        <dbReference type="EMBL" id="PSK95831.1"/>
    </source>
</evidence>
<keyword evidence="2" id="KW-1185">Reference proteome</keyword>
<evidence type="ECO:0000313" key="2">
    <source>
        <dbReference type="Proteomes" id="UP000243528"/>
    </source>
</evidence>
<reference evidence="1 2" key="1">
    <citation type="submission" date="2018-03" db="EMBL/GenBank/DDBJ databases">
        <title>Genomic Encyclopedia of Archaeal and Bacterial Type Strains, Phase II (KMG-II): from individual species to whole genera.</title>
        <authorList>
            <person name="Goeker M."/>
        </authorList>
    </citation>
    <scope>NUCLEOTIDE SEQUENCE [LARGE SCALE GENOMIC DNA]</scope>
    <source>
        <strain evidence="1 2">DSM 45211</strain>
    </source>
</reference>
<dbReference type="EMBL" id="PYGE01000028">
    <property type="protein sequence ID" value="PSK95831.1"/>
    <property type="molecule type" value="Genomic_DNA"/>
</dbReference>
<name>A0A2P8DF39_9ACTN</name>
<accession>A0A2P8DF39</accession>
<gene>
    <name evidence="1" type="ORF">CLV30_12883</name>
</gene>
<dbReference type="Proteomes" id="UP000243528">
    <property type="component" value="Unassembled WGS sequence"/>
</dbReference>